<dbReference type="PANTHER" id="PTHR36384:SF1">
    <property type="entry name" value="SAWADEE PROTEIN"/>
    <property type="match status" value="1"/>
</dbReference>
<proteinExistence type="predicted"/>
<keyword evidence="3" id="KW-1185">Reference proteome</keyword>
<evidence type="ECO:0000313" key="2">
    <source>
        <dbReference type="EMBL" id="CAH9137059.1"/>
    </source>
</evidence>
<dbReference type="EMBL" id="CAMAPF010000998">
    <property type="protein sequence ID" value="CAH9137059.1"/>
    <property type="molecule type" value="Genomic_DNA"/>
</dbReference>
<evidence type="ECO:0000259" key="1">
    <source>
        <dbReference type="Pfam" id="PF16719"/>
    </source>
</evidence>
<reference evidence="2" key="1">
    <citation type="submission" date="2022-07" db="EMBL/GenBank/DDBJ databases">
        <authorList>
            <person name="Macas J."/>
            <person name="Novak P."/>
            <person name="Neumann P."/>
        </authorList>
    </citation>
    <scope>NUCLEOTIDE SEQUENCE</scope>
</reference>
<accession>A0AAV0FPA8</accession>
<dbReference type="InterPro" id="IPR032001">
    <property type="entry name" value="SAWADEE_dom"/>
</dbReference>
<dbReference type="AlphaFoldDB" id="A0AAV0FPA8"/>
<feature type="domain" description="SAWADEE" evidence="1">
    <location>
        <begin position="5"/>
        <end position="143"/>
    </location>
</feature>
<name>A0AAV0FPA8_9ASTE</name>
<sequence length="410" mass="46546">MGKRDLEFRAEDDDAWYTVKVQLQGDTLLIEFQGILETAQFAASMFHSQEAVERFVRRFRVFSPQLQDSECRRISKGSIVCAACHAFRRDDMRYYDAIVEAVDRKAHSCANEGEEECRCTFVLSWLHGPNTGLLTSAGIASVCTVNDEGRIDRKVATFSRLAKSKVAVSSHKNTSIYRKEASAGLVLAKGGWRQLLTDQKNFSFQDIQSRWKLIYGSESKGADNSSNLDSSLQDHDKDLGGETSNCHFILLGNLERSLSPSSIQKFIHRHTYVSPQVYILLSPISTHFARAVLVVDTRMDHRTLCQFLDNPDHLVVSTSGRPWVLIESVVKLGMNKTLIGRHPSKSEENGDDSHLDDELTLVHHGSEEYRRAQQLRGLFIDFYNHEQLMLRRLVEEEKEVIEAFSSLQQC</sequence>
<gene>
    <name evidence="2" type="ORF">CEPIT_LOCUS35753</name>
</gene>
<organism evidence="2 3">
    <name type="scientific">Cuscuta epithymum</name>
    <dbReference type="NCBI Taxonomy" id="186058"/>
    <lineage>
        <taxon>Eukaryota</taxon>
        <taxon>Viridiplantae</taxon>
        <taxon>Streptophyta</taxon>
        <taxon>Embryophyta</taxon>
        <taxon>Tracheophyta</taxon>
        <taxon>Spermatophyta</taxon>
        <taxon>Magnoliopsida</taxon>
        <taxon>eudicotyledons</taxon>
        <taxon>Gunneridae</taxon>
        <taxon>Pentapetalae</taxon>
        <taxon>asterids</taxon>
        <taxon>lamiids</taxon>
        <taxon>Solanales</taxon>
        <taxon>Convolvulaceae</taxon>
        <taxon>Cuscuteae</taxon>
        <taxon>Cuscuta</taxon>
        <taxon>Cuscuta subgen. Cuscuta</taxon>
    </lineage>
</organism>
<dbReference type="Pfam" id="PF16719">
    <property type="entry name" value="SAWADEE"/>
    <property type="match status" value="1"/>
</dbReference>
<dbReference type="Gene3D" id="2.30.30.140">
    <property type="match status" value="1"/>
</dbReference>
<dbReference type="PANTHER" id="PTHR36384">
    <property type="entry name" value="SAWADEE PROTEIN"/>
    <property type="match status" value="1"/>
</dbReference>
<comment type="caution">
    <text evidence="2">The sequence shown here is derived from an EMBL/GenBank/DDBJ whole genome shotgun (WGS) entry which is preliminary data.</text>
</comment>
<evidence type="ECO:0000313" key="3">
    <source>
        <dbReference type="Proteomes" id="UP001152523"/>
    </source>
</evidence>
<protein>
    <recommendedName>
        <fullName evidence="1">SAWADEE domain-containing protein</fullName>
    </recommendedName>
</protein>
<dbReference type="Proteomes" id="UP001152523">
    <property type="component" value="Unassembled WGS sequence"/>
</dbReference>
<dbReference type="GO" id="GO:0003682">
    <property type="term" value="F:chromatin binding"/>
    <property type="evidence" value="ECO:0007669"/>
    <property type="project" value="InterPro"/>
</dbReference>